<comment type="caution">
    <text evidence="1">The sequence shown here is derived from an EMBL/GenBank/DDBJ whole genome shotgun (WGS) entry which is preliminary data.</text>
</comment>
<dbReference type="EMBL" id="JAIWYP010000003">
    <property type="protein sequence ID" value="KAH3853701.1"/>
    <property type="molecule type" value="Genomic_DNA"/>
</dbReference>
<evidence type="ECO:0000313" key="2">
    <source>
        <dbReference type="Proteomes" id="UP000828390"/>
    </source>
</evidence>
<gene>
    <name evidence="1" type="ORF">DPMN_096233</name>
</gene>
<reference evidence="1" key="2">
    <citation type="submission" date="2020-11" db="EMBL/GenBank/DDBJ databases">
        <authorList>
            <person name="McCartney M.A."/>
            <person name="Auch B."/>
            <person name="Kono T."/>
            <person name="Mallez S."/>
            <person name="Becker A."/>
            <person name="Gohl D.M."/>
            <person name="Silverstein K.A.T."/>
            <person name="Koren S."/>
            <person name="Bechman K.B."/>
            <person name="Herman A."/>
            <person name="Abrahante J.E."/>
            <person name="Garbe J."/>
        </authorList>
    </citation>
    <scope>NUCLEOTIDE SEQUENCE</scope>
    <source>
        <strain evidence="1">Duluth1</strain>
        <tissue evidence="1">Whole animal</tissue>
    </source>
</reference>
<accession>A0A9D4L8T5</accession>
<protein>
    <submittedName>
        <fullName evidence="1">Uncharacterized protein</fullName>
    </submittedName>
</protein>
<keyword evidence="2" id="KW-1185">Reference proteome</keyword>
<name>A0A9D4L8T5_DREPO</name>
<organism evidence="1 2">
    <name type="scientific">Dreissena polymorpha</name>
    <name type="common">Zebra mussel</name>
    <name type="synonym">Mytilus polymorpha</name>
    <dbReference type="NCBI Taxonomy" id="45954"/>
    <lineage>
        <taxon>Eukaryota</taxon>
        <taxon>Metazoa</taxon>
        <taxon>Spiralia</taxon>
        <taxon>Lophotrochozoa</taxon>
        <taxon>Mollusca</taxon>
        <taxon>Bivalvia</taxon>
        <taxon>Autobranchia</taxon>
        <taxon>Heteroconchia</taxon>
        <taxon>Euheterodonta</taxon>
        <taxon>Imparidentia</taxon>
        <taxon>Neoheterodontei</taxon>
        <taxon>Myida</taxon>
        <taxon>Dreissenoidea</taxon>
        <taxon>Dreissenidae</taxon>
        <taxon>Dreissena</taxon>
    </lineage>
</organism>
<reference evidence="1" key="1">
    <citation type="journal article" date="2019" name="bioRxiv">
        <title>The Genome of the Zebra Mussel, Dreissena polymorpha: A Resource for Invasive Species Research.</title>
        <authorList>
            <person name="McCartney M.A."/>
            <person name="Auch B."/>
            <person name="Kono T."/>
            <person name="Mallez S."/>
            <person name="Zhang Y."/>
            <person name="Obille A."/>
            <person name="Becker A."/>
            <person name="Abrahante J.E."/>
            <person name="Garbe J."/>
            <person name="Badalamenti J.P."/>
            <person name="Herman A."/>
            <person name="Mangelson H."/>
            <person name="Liachko I."/>
            <person name="Sullivan S."/>
            <person name="Sone E.D."/>
            <person name="Koren S."/>
            <person name="Silverstein K.A.T."/>
            <person name="Beckman K.B."/>
            <person name="Gohl D.M."/>
        </authorList>
    </citation>
    <scope>NUCLEOTIDE SEQUENCE</scope>
    <source>
        <strain evidence="1">Duluth1</strain>
        <tissue evidence="1">Whole animal</tissue>
    </source>
</reference>
<evidence type="ECO:0000313" key="1">
    <source>
        <dbReference type="EMBL" id="KAH3853701.1"/>
    </source>
</evidence>
<dbReference type="Proteomes" id="UP000828390">
    <property type="component" value="Unassembled WGS sequence"/>
</dbReference>
<dbReference type="AlphaFoldDB" id="A0A9D4L8T5"/>
<proteinExistence type="predicted"/>
<sequence>MVIQFSSTIDSVIKTYIPKAKDGIDFQNQELLVDGIQQITEQTETLKEVTNRTKSRYMDIKRSAHEQCTAIRLHSDKVRAKVAIPLKQIEDDLEGLENIQTSEVLLTYPCKQTEQTIQDKGWKSSRATSRPYPMRQLQIIVNALLWPLSRILGSLFLLLPSRMRLQISSAMDLCTNTWVAIKGKCRTVIRFTIGKLSRVKETTHQNCQNDAEENSQLGTTGDTYNNTIAKRNDLLNKQARLNELIINADPSYIQKALEQIGNVIKQLRDIELYWVDTINQLNVLRQRCYSWMTDDIADAEGLKDSFSKLEKEFQSIFEGFRDYIQVASREVSTLFKFRF</sequence>